<dbReference type="GO" id="GO:0003700">
    <property type="term" value="F:DNA-binding transcription factor activity"/>
    <property type="evidence" value="ECO:0007669"/>
    <property type="project" value="InterPro"/>
</dbReference>
<dbReference type="EMBL" id="CP035704">
    <property type="protein sequence ID" value="QBB69708.1"/>
    <property type="molecule type" value="Genomic_DNA"/>
</dbReference>
<sequence length="309" mass="33958">MAKKNVVEKVHDYQYQALIEKRLNGLSTAEQAVASHLAAHPEQMPFETADSLGKRLSVSAMTVGRTLKALGYKGLAELRAEMCSEVSDLAPWSRRGAPKAPTVLKSADRTRALKAELEAIEAVHALTETSAWQDAAKLIARADKVFVAGFQTERGLALAFADHLAYVRPGVRYITVENRAFADLRTEASADSCVVMVDCRRYSRWFRLLGEKASSLGIPLVIATDVYCSWASTLTPCVLPARTDSGRFWANHAPISSLLNLLLEDVIEHLGDAVHARLDAATEFGSAFVGFERVHRQRQTKKKLAPKRG</sequence>
<dbReference type="InterPro" id="IPR047640">
    <property type="entry name" value="RpiR-like"/>
</dbReference>
<accession>A0A411HGT3</accession>
<name>A0A411HGT3_9GAMM</name>
<dbReference type="PANTHER" id="PTHR30514:SF18">
    <property type="entry name" value="RPIR-FAMILY TRANSCRIPTIONAL REGULATOR"/>
    <property type="match status" value="1"/>
</dbReference>
<evidence type="ECO:0000313" key="2">
    <source>
        <dbReference type="EMBL" id="QBB69708.1"/>
    </source>
</evidence>
<dbReference type="InterPro" id="IPR000281">
    <property type="entry name" value="HTH_RpiR"/>
</dbReference>
<evidence type="ECO:0000313" key="3">
    <source>
        <dbReference type="Proteomes" id="UP000291562"/>
    </source>
</evidence>
<dbReference type="SUPFAM" id="SSF46689">
    <property type="entry name" value="Homeodomain-like"/>
    <property type="match status" value="1"/>
</dbReference>
<dbReference type="InterPro" id="IPR036388">
    <property type="entry name" value="WH-like_DNA-bd_sf"/>
</dbReference>
<dbReference type="InterPro" id="IPR009057">
    <property type="entry name" value="Homeodomain-like_sf"/>
</dbReference>
<dbReference type="Gene3D" id="1.10.10.10">
    <property type="entry name" value="Winged helix-like DNA-binding domain superfamily/Winged helix DNA-binding domain"/>
    <property type="match status" value="1"/>
</dbReference>
<keyword evidence="3" id="KW-1185">Reference proteome</keyword>
<proteinExistence type="predicted"/>
<dbReference type="SUPFAM" id="SSF53697">
    <property type="entry name" value="SIS domain"/>
    <property type="match status" value="1"/>
</dbReference>
<feature type="domain" description="HTH rpiR-type" evidence="1">
    <location>
        <begin position="13"/>
        <end position="89"/>
    </location>
</feature>
<dbReference type="PROSITE" id="PS51071">
    <property type="entry name" value="HTH_RPIR"/>
    <property type="match status" value="1"/>
</dbReference>
<evidence type="ECO:0000259" key="1">
    <source>
        <dbReference type="PROSITE" id="PS51071"/>
    </source>
</evidence>
<dbReference type="RefSeq" id="WP_129831968.1">
    <property type="nucleotide sequence ID" value="NZ_CP035704.1"/>
</dbReference>
<dbReference type="AlphaFoldDB" id="A0A411HGT3"/>
<dbReference type="GO" id="GO:1901135">
    <property type="term" value="P:carbohydrate derivative metabolic process"/>
    <property type="evidence" value="ECO:0007669"/>
    <property type="project" value="InterPro"/>
</dbReference>
<dbReference type="InterPro" id="IPR046348">
    <property type="entry name" value="SIS_dom_sf"/>
</dbReference>
<dbReference type="GO" id="GO:0097367">
    <property type="term" value="F:carbohydrate derivative binding"/>
    <property type="evidence" value="ECO:0007669"/>
    <property type="project" value="InterPro"/>
</dbReference>
<dbReference type="Pfam" id="PF01418">
    <property type="entry name" value="HTH_6"/>
    <property type="match status" value="1"/>
</dbReference>
<reference evidence="2 3" key="1">
    <citation type="submission" date="2019-01" db="EMBL/GenBank/DDBJ databases">
        <title>Pseudolysobacter antarctica gen. nov., sp. nov., isolated from Fildes Peninsula, Antarctica.</title>
        <authorList>
            <person name="Wei Z."/>
            <person name="Peng F."/>
        </authorList>
    </citation>
    <scope>NUCLEOTIDE SEQUENCE [LARGE SCALE GENOMIC DNA]</scope>
    <source>
        <strain evidence="2 3">AQ6-296</strain>
    </source>
</reference>
<dbReference type="OrthoDB" id="8582409at2"/>
<dbReference type="GO" id="GO:0003677">
    <property type="term" value="F:DNA binding"/>
    <property type="evidence" value="ECO:0007669"/>
    <property type="project" value="InterPro"/>
</dbReference>
<organism evidence="2 3">
    <name type="scientific">Pseudolysobacter antarcticus</name>
    <dbReference type="NCBI Taxonomy" id="2511995"/>
    <lineage>
        <taxon>Bacteria</taxon>
        <taxon>Pseudomonadati</taxon>
        <taxon>Pseudomonadota</taxon>
        <taxon>Gammaproteobacteria</taxon>
        <taxon>Lysobacterales</taxon>
        <taxon>Rhodanobacteraceae</taxon>
        <taxon>Pseudolysobacter</taxon>
    </lineage>
</organism>
<dbReference type="Proteomes" id="UP000291562">
    <property type="component" value="Chromosome"/>
</dbReference>
<dbReference type="PANTHER" id="PTHR30514">
    <property type="entry name" value="GLUCOKINASE"/>
    <property type="match status" value="1"/>
</dbReference>
<protein>
    <submittedName>
        <fullName evidence="2">MurR/RpiR family transcriptional regulator</fullName>
    </submittedName>
</protein>
<dbReference type="Gene3D" id="3.40.50.10490">
    <property type="entry name" value="Glucose-6-phosphate isomerase like protein, domain 1"/>
    <property type="match status" value="1"/>
</dbReference>
<dbReference type="KEGG" id="xbc:ELE36_04595"/>
<gene>
    <name evidence="2" type="ORF">ELE36_04595</name>
</gene>